<dbReference type="RefSeq" id="XP_019032618.1">
    <property type="nucleotide sequence ID" value="XM_019175515.1"/>
</dbReference>
<dbReference type="GO" id="GO:0042797">
    <property type="term" value="P:tRNA transcription by RNA polymerase III"/>
    <property type="evidence" value="ECO:0007669"/>
    <property type="project" value="TreeGrafter"/>
</dbReference>
<organism evidence="2 3">
    <name type="scientific">Cryptococcus wingfieldii CBS 7118</name>
    <dbReference type="NCBI Taxonomy" id="1295528"/>
    <lineage>
        <taxon>Eukaryota</taxon>
        <taxon>Fungi</taxon>
        <taxon>Dikarya</taxon>
        <taxon>Basidiomycota</taxon>
        <taxon>Agaricomycotina</taxon>
        <taxon>Tremellomycetes</taxon>
        <taxon>Tremellales</taxon>
        <taxon>Cryptococcaceae</taxon>
        <taxon>Cryptococcus</taxon>
    </lineage>
</organism>
<sequence length="384" mass="42620">MSNQDHPIDQIEVAPDSINFADLTNFPIAPSEEAGPHLSASEAHPSLQDAAGPSTTYIPRQPSPPLPDLKTRSFPAVAADSDEEDADDEPIATLPVYMSPALLQQGGVDIYQYPLQHRDISVPTWARDRGKTISARVKENVARVEVEIPVDAGAAYWREDRASDLGFVVDVTNGDDSTVGGYGFGGKEKDKKGKEKASRKKEEKWGDKMRLSSEVVPNATGYYTGVIRDGKWIDNFSELFCSWNPSGAVHLCPVSRVLQFRTSLGYLDDVEQRSRTRRTTNGNAESDDEDAPKKKRAPPPPVAKPRKVLDDEENDGTGSIKDFRNKMWAMAQKEDEDDWVAYQWKAGGEESSVVDALEGLILPEEKRERLTCKTRPLDYLDRAQ</sequence>
<keyword evidence="3" id="KW-1185">Reference proteome</keyword>
<evidence type="ECO:0000313" key="2">
    <source>
        <dbReference type="EMBL" id="ODN99541.1"/>
    </source>
</evidence>
<feature type="region of interest" description="Disordered" evidence="1">
    <location>
        <begin position="271"/>
        <end position="323"/>
    </location>
</feature>
<dbReference type="Proteomes" id="UP000094819">
    <property type="component" value="Unassembled WGS sequence"/>
</dbReference>
<name>A0A1E3JHZ8_9TREE</name>
<keyword evidence="2" id="KW-0240">DNA-directed RNA polymerase</keyword>
<feature type="compositionally biased region" description="Basic and acidic residues" evidence="1">
    <location>
        <begin position="186"/>
        <end position="206"/>
    </location>
</feature>
<protein>
    <submittedName>
        <fullName evidence="2">DNA-directed RNA polymerase III subunit RPC5</fullName>
    </submittedName>
</protein>
<evidence type="ECO:0000313" key="3">
    <source>
        <dbReference type="Proteomes" id="UP000094819"/>
    </source>
</evidence>
<dbReference type="InterPro" id="IPR006886">
    <property type="entry name" value="RNA_pol_III_Rpc5"/>
</dbReference>
<dbReference type="PANTHER" id="PTHR12069">
    <property type="entry name" value="DNA-DIRECTED RNA POLYMERASES III 80 KDA POLYPEPTIDE RNA POLYMERASE III SUBUNIT 5"/>
    <property type="match status" value="1"/>
</dbReference>
<dbReference type="Pfam" id="PF04801">
    <property type="entry name" value="RPC5"/>
    <property type="match status" value="2"/>
</dbReference>
<reference evidence="2 3" key="1">
    <citation type="submission" date="2016-06" db="EMBL/GenBank/DDBJ databases">
        <title>Evolution of pathogenesis and genome organization in the Tremellales.</title>
        <authorList>
            <person name="Cuomo C."/>
            <person name="Litvintseva A."/>
            <person name="Heitman J."/>
            <person name="Chen Y."/>
            <person name="Sun S."/>
            <person name="Springer D."/>
            <person name="Dromer F."/>
            <person name="Young S."/>
            <person name="Zeng Q."/>
            <person name="Chapman S."/>
            <person name="Gujja S."/>
            <person name="Saif S."/>
            <person name="Birren B."/>
        </authorList>
    </citation>
    <scope>NUCLEOTIDE SEQUENCE [LARGE SCALE GENOMIC DNA]</scope>
    <source>
        <strain evidence="2 3">CBS 7118</strain>
    </source>
</reference>
<dbReference type="EMBL" id="AWGH01000008">
    <property type="protein sequence ID" value="ODN99541.1"/>
    <property type="molecule type" value="Genomic_DNA"/>
</dbReference>
<keyword evidence="2" id="KW-0804">Transcription</keyword>
<accession>A0A1E3JHZ8</accession>
<gene>
    <name evidence="2" type="ORF">L198_03385</name>
</gene>
<dbReference type="GeneID" id="30192598"/>
<dbReference type="PANTHER" id="PTHR12069:SF0">
    <property type="entry name" value="DNA-DIRECTED RNA POLYMERASE III SUBUNIT RPC5"/>
    <property type="match status" value="1"/>
</dbReference>
<dbReference type="GO" id="GO:0005666">
    <property type="term" value="C:RNA polymerase III complex"/>
    <property type="evidence" value="ECO:0007669"/>
    <property type="project" value="TreeGrafter"/>
</dbReference>
<feature type="region of interest" description="Disordered" evidence="1">
    <location>
        <begin position="24"/>
        <end position="72"/>
    </location>
</feature>
<proteinExistence type="predicted"/>
<evidence type="ECO:0000256" key="1">
    <source>
        <dbReference type="SAM" id="MobiDB-lite"/>
    </source>
</evidence>
<dbReference type="AlphaFoldDB" id="A0A1E3JHZ8"/>
<dbReference type="OrthoDB" id="340681at2759"/>
<feature type="region of interest" description="Disordered" evidence="1">
    <location>
        <begin position="182"/>
        <end position="206"/>
    </location>
</feature>
<comment type="caution">
    <text evidence="2">The sequence shown here is derived from an EMBL/GenBank/DDBJ whole genome shotgun (WGS) entry which is preliminary data.</text>
</comment>